<dbReference type="PRINTS" id="PR00480">
    <property type="entry name" value="ASTACIN"/>
</dbReference>
<dbReference type="PANTHER" id="PTHR10127">
    <property type="entry name" value="DISCOIDIN, CUB, EGF, LAMININ , AND ZINC METALLOPROTEASE DOMAIN CONTAINING"/>
    <property type="match status" value="1"/>
</dbReference>
<dbReference type="InterPro" id="IPR000742">
    <property type="entry name" value="EGF"/>
</dbReference>
<keyword evidence="10" id="KW-1185">Reference proteome</keyword>
<reference evidence="10" key="1">
    <citation type="submission" date="2014-07" db="EMBL/GenBank/DDBJ databases">
        <authorList>
            <person name="Martin A.A"/>
            <person name="De Silva N."/>
        </authorList>
    </citation>
    <scope>NUCLEOTIDE SEQUENCE</scope>
</reference>
<evidence type="ECO:0000256" key="5">
    <source>
        <dbReference type="ARBA" id="ARBA00023049"/>
    </source>
</evidence>
<dbReference type="PROSITE" id="PS51864">
    <property type="entry name" value="ASTACIN"/>
    <property type="match status" value="1"/>
</dbReference>
<organism evidence="10 11">
    <name type="scientific">Strongyloides venezuelensis</name>
    <name type="common">Threadworm</name>
    <dbReference type="NCBI Taxonomy" id="75913"/>
    <lineage>
        <taxon>Eukaryota</taxon>
        <taxon>Metazoa</taxon>
        <taxon>Ecdysozoa</taxon>
        <taxon>Nematoda</taxon>
        <taxon>Chromadorea</taxon>
        <taxon>Rhabditida</taxon>
        <taxon>Tylenchina</taxon>
        <taxon>Panagrolaimomorpha</taxon>
        <taxon>Strongyloidoidea</taxon>
        <taxon>Strongyloididae</taxon>
        <taxon>Strongyloides</taxon>
    </lineage>
</organism>
<evidence type="ECO:0000256" key="6">
    <source>
        <dbReference type="ARBA" id="ARBA00023157"/>
    </source>
</evidence>
<protein>
    <recommendedName>
        <fullName evidence="8">Metalloendopeptidase</fullName>
        <ecNumber evidence="8">3.4.24.-</ecNumber>
    </recommendedName>
</protein>
<keyword evidence="1 7" id="KW-0645">Protease</keyword>
<feature type="binding site" evidence="7">
    <location>
        <position position="140"/>
    </location>
    <ligand>
        <name>Zn(2+)</name>
        <dbReference type="ChEBI" id="CHEBI:29105"/>
        <note>catalytic</note>
    </ligand>
</feature>
<name>A0A0K0FEH4_STRVS</name>
<feature type="active site" evidence="7">
    <location>
        <position position="137"/>
    </location>
</feature>
<keyword evidence="5 7" id="KW-0482">Metalloprotease</keyword>
<dbReference type="Gene3D" id="3.40.390.10">
    <property type="entry name" value="Collagenase (Catalytic Domain)"/>
    <property type="match status" value="1"/>
</dbReference>
<evidence type="ECO:0000256" key="2">
    <source>
        <dbReference type="ARBA" id="ARBA00022723"/>
    </source>
</evidence>
<dbReference type="PANTHER" id="PTHR10127:SF780">
    <property type="entry name" value="METALLOENDOPEPTIDASE"/>
    <property type="match status" value="1"/>
</dbReference>
<dbReference type="SUPFAM" id="SSF55486">
    <property type="entry name" value="Metalloproteases ('zincins'), catalytic domain"/>
    <property type="match status" value="1"/>
</dbReference>
<feature type="binding site" evidence="7">
    <location>
        <position position="136"/>
    </location>
    <ligand>
        <name>Zn(2+)</name>
        <dbReference type="ChEBI" id="CHEBI:29105"/>
        <note>catalytic</note>
    </ligand>
</feature>
<dbReference type="EC" id="3.4.24.-" evidence="8"/>
<dbReference type="InterPro" id="IPR024079">
    <property type="entry name" value="MetalloPept_cat_dom_sf"/>
</dbReference>
<proteinExistence type="predicted"/>
<evidence type="ECO:0000256" key="8">
    <source>
        <dbReference type="RuleBase" id="RU361183"/>
    </source>
</evidence>
<dbReference type="GO" id="GO:0004222">
    <property type="term" value="F:metalloendopeptidase activity"/>
    <property type="evidence" value="ECO:0007669"/>
    <property type="project" value="UniProtKB-UniRule"/>
</dbReference>
<comment type="caution">
    <text evidence="7">Lacks conserved residue(s) required for the propagation of feature annotation.</text>
</comment>
<evidence type="ECO:0000256" key="4">
    <source>
        <dbReference type="ARBA" id="ARBA00022833"/>
    </source>
</evidence>
<dbReference type="InterPro" id="IPR006026">
    <property type="entry name" value="Peptidase_Metallo"/>
</dbReference>
<accession>A0A0K0FEH4</accession>
<keyword evidence="4 7" id="KW-0862">Zinc</keyword>
<dbReference type="GO" id="GO:0006508">
    <property type="term" value="P:proteolysis"/>
    <property type="evidence" value="ECO:0007669"/>
    <property type="project" value="UniProtKB-KW"/>
</dbReference>
<keyword evidence="3 7" id="KW-0378">Hydrolase</keyword>
<evidence type="ECO:0000256" key="1">
    <source>
        <dbReference type="ARBA" id="ARBA00022670"/>
    </source>
</evidence>
<feature type="domain" description="Peptidase M12A" evidence="9">
    <location>
        <begin position="34"/>
        <end position="241"/>
    </location>
</feature>
<reference evidence="11" key="2">
    <citation type="submission" date="2015-08" db="UniProtKB">
        <authorList>
            <consortium name="WormBaseParasite"/>
        </authorList>
    </citation>
    <scope>IDENTIFICATION</scope>
</reference>
<keyword evidence="6" id="KW-1015">Disulfide bond</keyword>
<dbReference type="WBParaSite" id="SVE_0725800.1">
    <property type="protein sequence ID" value="SVE_0725800.1"/>
    <property type="gene ID" value="SVE_0725800"/>
</dbReference>
<dbReference type="AlphaFoldDB" id="A0A0K0FEH4"/>
<evidence type="ECO:0000313" key="10">
    <source>
        <dbReference type="Proteomes" id="UP000035680"/>
    </source>
</evidence>
<comment type="cofactor">
    <cofactor evidence="7 8">
        <name>Zn(2+)</name>
        <dbReference type="ChEBI" id="CHEBI:29105"/>
    </cofactor>
    <text evidence="7 8">Binds 1 zinc ion per subunit.</text>
</comment>
<dbReference type="InterPro" id="IPR001506">
    <property type="entry name" value="Peptidase_M12A"/>
</dbReference>
<evidence type="ECO:0000259" key="9">
    <source>
        <dbReference type="PROSITE" id="PS51864"/>
    </source>
</evidence>
<dbReference type="Pfam" id="PF01400">
    <property type="entry name" value="Astacin"/>
    <property type="match status" value="1"/>
</dbReference>
<dbReference type="Proteomes" id="UP000035680">
    <property type="component" value="Unassembled WGS sequence"/>
</dbReference>
<evidence type="ECO:0000256" key="7">
    <source>
        <dbReference type="PROSITE-ProRule" id="PRU01211"/>
    </source>
</evidence>
<dbReference type="GO" id="GO:0008270">
    <property type="term" value="F:zinc ion binding"/>
    <property type="evidence" value="ECO:0007669"/>
    <property type="project" value="UniProtKB-UniRule"/>
</dbReference>
<evidence type="ECO:0000256" key="3">
    <source>
        <dbReference type="ARBA" id="ARBA00022801"/>
    </source>
</evidence>
<sequence>MPLISASPINRQNFFTKGTECRSIDAENYERKKRDIIQNEYARWKFPIKFYIEYDFFVYFEYFYIFEYNLIEALYIIQNNTCVEFERNPTPIKNEQGLNFKLNSYCSSNIGLYDPDKPQDVYLSVGCYGYKAYILHEIGHALGLIHEQSRSDRDKYVEINMNNVQINQRSNFIKIDLDANNNYSTSYDYSSLMHYHQNDFAINSGAVVITSKLNNAYNKMMGQRINMTFNDFKKINLYHCNKCYWVDEDGKRNTTNYAYAQCKNGGYPHYDNCSKCICPVGYTGDLCQNIVSGSEECGKTTFYVKTFVQNLFFKGEKTCYVFIMSHLQKKIKINIYFSNTQKAKICTENISNQIKYGRDKGNTGLLLCGLNKDISLKSGSNSVLIIYRGSSQDSGLTLTFKEFSRRKKS</sequence>
<keyword evidence="2 7" id="KW-0479">Metal-binding</keyword>
<dbReference type="SMART" id="SM00235">
    <property type="entry name" value="ZnMc"/>
    <property type="match status" value="1"/>
</dbReference>
<dbReference type="PROSITE" id="PS01186">
    <property type="entry name" value="EGF_2"/>
    <property type="match status" value="1"/>
</dbReference>
<feature type="binding site" evidence="7">
    <location>
        <position position="146"/>
    </location>
    <ligand>
        <name>Zn(2+)</name>
        <dbReference type="ChEBI" id="CHEBI:29105"/>
        <note>catalytic</note>
    </ligand>
</feature>
<evidence type="ECO:0000313" key="11">
    <source>
        <dbReference type="WBParaSite" id="SVE_0725800.1"/>
    </source>
</evidence>